<keyword evidence="1" id="KW-0812">Transmembrane</keyword>
<feature type="transmembrane region" description="Helical" evidence="1">
    <location>
        <begin position="173"/>
        <end position="197"/>
    </location>
</feature>
<evidence type="ECO:0008006" key="4">
    <source>
        <dbReference type="Google" id="ProtNLM"/>
    </source>
</evidence>
<comment type="caution">
    <text evidence="2">The sequence shown here is derived from an EMBL/GenBank/DDBJ whole genome shotgun (WGS) entry which is preliminary data.</text>
</comment>
<reference evidence="2 3" key="1">
    <citation type="submission" date="2019-05" db="EMBL/GenBank/DDBJ databases">
        <title>Sulfitobacter sabulilitoris sp. nov., isolated from a marine sand.</title>
        <authorList>
            <person name="Yoon J.-H."/>
        </authorList>
    </citation>
    <scope>NUCLEOTIDE SEQUENCE [LARGE SCALE GENOMIC DNA]</scope>
    <source>
        <strain evidence="2 3">HSMS-29</strain>
    </source>
</reference>
<gene>
    <name evidence="2" type="ORF">FDT80_15235</name>
</gene>
<feature type="transmembrane region" description="Helical" evidence="1">
    <location>
        <begin position="209"/>
        <end position="227"/>
    </location>
</feature>
<evidence type="ECO:0000256" key="1">
    <source>
        <dbReference type="SAM" id="Phobius"/>
    </source>
</evidence>
<evidence type="ECO:0000313" key="3">
    <source>
        <dbReference type="Proteomes" id="UP000309550"/>
    </source>
</evidence>
<feature type="transmembrane region" description="Helical" evidence="1">
    <location>
        <begin position="57"/>
        <end position="73"/>
    </location>
</feature>
<name>A0A5S3PC09_9RHOB</name>
<feature type="transmembrane region" description="Helical" evidence="1">
    <location>
        <begin position="277"/>
        <end position="295"/>
    </location>
</feature>
<dbReference type="OrthoDB" id="7832851at2"/>
<sequence>MRRQAAWDRIVGSAIAAITVLVIFREWGVAGWTAPVVPVLVLGVMAVFATQVGRSRKVFIAVAVGLTGALALTDPDWVAITLRALGAAAFIAAFFSALATLRNVAQTSPAIQQAGRFLSAQKPGRRYAALSVGGQMFALLLNYGAIQLLGALAMSSAKSEPNAEIRMIRTRRMLLAIQRGFISSLPWSPLSFAMAISTTMVPGTSWAQAVVPGLITALIVSGIGWILDTAFKPRLTTAPAPRTDPTGNWWAMTPLVVLLSLLVIGVSTLYALTSVRIVGIVAVIVPVMALVWMVIQHWRTRPAYHVATRVRDYLFAELPGYRGELTLLMMAGYIGTVGAQLLAPVMARAGLDLGALPTWVILVSFVWIIPLAGQVGMNPILAVTLIAPLIPDAASLGVSPTALVVAITAGWTLSGASSPYTATTLLIGSFGGISALRVGLVWNGAYTLICACVLSVWVVIYGLLL</sequence>
<evidence type="ECO:0000313" key="2">
    <source>
        <dbReference type="EMBL" id="TMM51213.1"/>
    </source>
</evidence>
<dbReference type="EMBL" id="VANS01000004">
    <property type="protein sequence ID" value="TMM51213.1"/>
    <property type="molecule type" value="Genomic_DNA"/>
</dbReference>
<proteinExistence type="predicted"/>
<dbReference type="RefSeq" id="WP_138663172.1">
    <property type="nucleotide sequence ID" value="NZ_VANS01000004.1"/>
</dbReference>
<organism evidence="2 3">
    <name type="scientific">Sulfitobacter sabulilitoris</name>
    <dbReference type="NCBI Taxonomy" id="2562655"/>
    <lineage>
        <taxon>Bacteria</taxon>
        <taxon>Pseudomonadati</taxon>
        <taxon>Pseudomonadota</taxon>
        <taxon>Alphaproteobacteria</taxon>
        <taxon>Rhodobacterales</taxon>
        <taxon>Roseobacteraceae</taxon>
        <taxon>Sulfitobacter</taxon>
    </lineage>
</organism>
<feature type="transmembrane region" description="Helical" evidence="1">
    <location>
        <begin position="85"/>
        <end position="105"/>
    </location>
</feature>
<keyword evidence="3" id="KW-1185">Reference proteome</keyword>
<accession>A0A5S3PC09</accession>
<dbReference type="AlphaFoldDB" id="A0A5S3PC09"/>
<feature type="transmembrane region" description="Helical" evidence="1">
    <location>
        <begin position="247"/>
        <end position="270"/>
    </location>
</feature>
<feature type="transmembrane region" description="Helical" evidence="1">
    <location>
        <begin position="126"/>
        <end position="153"/>
    </location>
</feature>
<keyword evidence="1" id="KW-1133">Transmembrane helix</keyword>
<feature type="transmembrane region" description="Helical" evidence="1">
    <location>
        <begin position="359"/>
        <end position="387"/>
    </location>
</feature>
<feature type="transmembrane region" description="Helical" evidence="1">
    <location>
        <begin position="445"/>
        <end position="464"/>
    </location>
</feature>
<protein>
    <recommendedName>
        <fullName evidence="4">Permease</fullName>
    </recommendedName>
</protein>
<feature type="transmembrane region" description="Helical" evidence="1">
    <location>
        <begin position="7"/>
        <end position="24"/>
    </location>
</feature>
<keyword evidence="1" id="KW-0472">Membrane</keyword>
<dbReference type="Proteomes" id="UP000309550">
    <property type="component" value="Unassembled WGS sequence"/>
</dbReference>
<feature type="transmembrane region" description="Helical" evidence="1">
    <location>
        <begin position="325"/>
        <end position="347"/>
    </location>
</feature>
<feature type="transmembrane region" description="Helical" evidence="1">
    <location>
        <begin position="30"/>
        <end position="50"/>
    </location>
</feature>
<feature type="transmembrane region" description="Helical" evidence="1">
    <location>
        <begin position="393"/>
        <end position="413"/>
    </location>
</feature>